<reference evidence="8" key="1">
    <citation type="submission" date="2021-08" db="EMBL/GenBank/DDBJ databases">
        <title>Hoeflea bacterium WL0058 sp. nov., isolated from the sediment.</title>
        <authorList>
            <person name="Wang L."/>
            <person name="Zhang D."/>
        </authorList>
    </citation>
    <scope>NUCLEOTIDE SEQUENCE</scope>
    <source>
        <strain evidence="8">WL0058</strain>
    </source>
</reference>
<accession>A0AAE2ZNW5</accession>
<comment type="similarity">
    <text evidence="1">Belongs to the CFA/CMAS family.</text>
</comment>
<dbReference type="Gene3D" id="3.40.50.150">
    <property type="entry name" value="Vaccinia Virus protein VP39"/>
    <property type="match status" value="1"/>
</dbReference>
<dbReference type="PANTHER" id="PTHR43667">
    <property type="entry name" value="CYCLOPROPANE-FATTY-ACYL-PHOSPHOLIPID SYNTHASE"/>
    <property type="match status" value="1"/>
</dbReference>
<dbReference type="RefSeq" id="WP_220230329.1">
    <property type="nucleotide sequence ID" value="NZ_JAICBX010000004.1"/>
</dbReference>
<dbReference type="EMBL" id="JAICBX010000004">
    <property type="protein sequence ID" value="MBW8639611.1"/>
    <property type="molecule type" value="Genomic_DNA"/>
</dbReference>
<proteinExistence type="inferred from homology"/>
<dbReference type="InterPro" id="IPR029063">
    <property type="entry name" value="SAM-dependent_MTases_sf"/>
</dbReference>
<evidence type="ECO:0000313" key="9">
    <source>
        <dbReference type="Proteomes" id="UP001196509"/>
    </source>
</evidence>
<name>A0AAE2ZNW5_9HYPH</name>
<evidence type="ECO:0000313" key="8">
    <source>
        <dbReference type="EMBL" id="MBW8639611.1"/>
    </source>
</evidence>
<evidence type="ECO:0000259" key="7">
    <source>
        <dbReference type="Pfam" id="PF25371"/>
    </source>
</evidence>
<sequence>MDRFLERLINRLVKSGNLTVTFAGGRTSKFGDGAGQPVHVRLNSKKAEREILLDPSLKFAEAFMDGDIDMVEGDIYDFLEVIFENAGSNATTSSAWLKIVDGLRRAVSHVGDWNTLGRSRANVQHHYDLSGELYDLFLDPDRQYSCAYYEKPDFDLAEAQLAKKKHIAAKLYMERGKLSVLDIGSGWGGMGLHLAREFDARVTGVTLSDEQFNVSNRRARDEGLAAKAEFKLLDYRKIEQKFDRIVSVGMFEHVGKKHYQTYFDKCAEILDDDGVMLLHTIGQTHPPSPTNAFIKKYIFPGGYIPSLSEMLPAIERSGLAVTDVEILRLHYAETLKAWRHAFMQNRDKAKELYDERFCRMWEFYLASSESGFRHQDLVVFQIQMAKKVDALPIVRDYITEMEHAPAKASPAPSPAKMRQPVTAK</sequence>
<dbReference type="Proteomes" id="UP001196509">
    <property type="component" value="Unassembled WGS sequence"/>
</dbReference>
<evidence type="ECO:0000256" key="3">
    <source>
        <dbReference type="ARBA" id="ARBA00022679"/>
    </source>
</evidence>
<evidence type="ECO:0000256" key="1">
    <source>
        <dbReference type="ARBA" id="ARBA00010815"/>
    </source>
</evidence>
<dbReference type="SUPFAM" id="SSF53335">
    <property type="entry name" value="S-adenosyl-L-methionine-dependent methyltransferases"/>
    <property type="match status" value="1"/>
</dbReference>
<keyword evidence="5" id="KW-0443">Lipid metabolism</keyword>
<evidence type="ECO:0000256" key="5">
    <source>
        <dbReference type="ARBA" id="ARBA00023098"/>
    </source>
</evidence>
<dbReference type="CDD" id="cd02440">
    <property type="entry name" value="AdoMet_MTases"/>
    <property type="match status" value="1"/>
</dbReference>
<comment type="caution">
    <text evidence="8">The sequence shown here is derived from an EMBL/GenBank/DDBJ whole genome shotgun (WGS) entry which is preliminary data.</text>
</comment>
<keyword evidence="9" id="KW-1185">Reference proteome</keyword>
<dbReference type="AlphaFoldDB" id="A0AAE2ZNW5"/>
<evidence type="ECO:0000256" key="4">
    <source>
        <dbReference type="ARBA" id="ARBA00022691"/>
    </source>
</evidence>
<feature type="region of interest" description="Disordered" evidence="6">
    <location>
        <begin position="404"/>
        <end position="424"/>
    </location>
</feature>
<gene>
    <name evidence="8" type="ORF">K1W69_20630</name>
</gene>
<dbReference type="InterPro" id="IPR057206">
    <property type="entry name" value="DUF7884"/>
</dbReference>
<dbReference type="Pfam" id="PF25371">
    <property type="entry name" value="DUF7884"/>
    <property type="match status" value="1"/>
</dbReference>
<dbReference type="GO" id="GO:0032259">
    <property type="term" value="P:methylation"/>
    <property type="evidence" value="ECO:0007669"/>
    <property type="project" value="UniProtKB-KW"/>
</dbReference>
<dbReference type="InterPro" id="IPR050723">
    <property type="entry name" value="CFA/CMAS"/>
</dbReference>
<dbReference type="PANTHER" id="PTHR43667:SF1">
    <property type="entry name" value="CYCLOPROPANE-FATTY-ACYL-PHOSPHOLIPID SYNTHASE"/>
    <property type="match status" value="1"/>
</dbReference>
<dbReference type="GO" id="GO:0008168">
    <property type="term" value="F:methyltransferase activity"/>
    <property type="evidence" value="ECO:0007669"/>
    <property type="project" value="UniProtKB-KW"/>
</dbReference>
<evidence type="ECO:0000256" key="6">
    <source>
        <dbReference type="SAM" id="MobiDB-lite"/>
    </source>
</evidence>
<keyword evidence="4" id="KW-0949">S-adenosyl-L-methionine</keyword>
<feature type="compositionally biased region" description="Low complexity" evidence="6">
    <location>
        <begin position="406"/>
        <end position="416"/>
    </location>
</feature>
<feature type="domain" description="DUF7884" evidence="7">
    <location>
        <begin position="7"/>
        <end position="92"/>
    </location>
</feature>
<keyword evidence="2" id="KW-0489">Methyltransferase</keyword>
<dbReference type="Pfam" id="PF02353">
    <property type="entry name" value="CMAS"/>
    <property type="match status" value="1"/>
</dbReference>
<dbReference type="GO" id="GO:0008610">
    <property type="term" value="P:lipid biosynthetic process"/>
    <property type="evidence" value="ECO:0007669"/>
    <property type="project" value="InterPro"/>
</dbReference>
<evidence type="ECO:0000256" key="2">
    <source>
        <dbReference type="ARBA" id="ARBA00022603"/>
    </source>
</evidence>
<dbReference type="PIRSF" id="PIRSF003085">
    <property type="entry name" value="CMAS"/>
    <property type="match status" value="1"/>
</dbReference>
<protein>
    <submittedName>
        <fullName evidence="8">Cyclopropane-fatty-acyl-phospholipid synthase family protein</fullName>
    </submittedName>
</protein>
<organism evidence="8 9">
    <name type="scientific">Flavimaribacter sediminis</name>
    <dbReference type="NCBI Taxonomy" id="2865987"/>
    <lineage>
        <taxon>Bacteria</taxon>
        <taxon>Pseudomonadati</taxon>
        <taxon>Pseudomonadota</taxon>
        <taxon>Alphaproteobacteria</taxon>
        <taxon>Hyphomicrobiales</taxon>
        <taxon>Rhizobiaceae</taxon>
        <taxon>Flavimaribacter</taxon>
    </lineage>
</organism>
<dbReference type="InterPro" id="IPR003333">
    <property type="entry name" value="CMAS"/>
</dbReference>
<keyword evidence="3" id="KW-0808">Transferase</keyword>